<dbReference type="Pfam" id="PF00078">
    <property type="entry name" value="RVT_1"/>
    <property type="match status" value="1"/>
</dbReference>
<protein>
    <submittedName>
        <fullName evidence="3">RNA-directed DNA polymerase, eukaryota, reverse transcriptase zinc-binding domain protein</fullName>
    </submittedName>
</protein>
<evidence type="ECO:0000259" key="1">
    <source>
        <dbReference type="Pfam" id="PF00078"/>
    </source>
</evidence>
<proteinExistence type="predicted"/>
<name>A0ABQ4Y5X3_9ASTR</name>
<dbReference type="GO" id="GO:0003964">
    <property type="term" value="F:RNA-directed DNA polymerase activity"/>
    <property type="evidence" value="ECO:0007669"/>
    <property type="project" value="UniProtKB-KW"/>
</dbReference>
<comment type="caution">
    <text evidence="3">The sequence shown here is derived from an EMBL/GenBank/DDBJ whole genome shotgun (WGS) entry which is preliminary data.</text>
</comment>
<dbReference type="CDD" id="cd01650">
    <property type="entry name" value="RT_nLTR_like"/>
    <property type="match status" value="1"/>
</dbReference>
<keyword evidence="4" id="KW-1185">Reference proteome</keyword>
<gene>
    <name evidence="3" type="ORF">Tco_0705920</name>
</gene>
<evidence type="ECO:0000259" key="2">
    <source>
        <dbReference type="Pfam" id="PF13966"/>
    </source>
</evidence>
<dbReference type="Proteomes" id="UP001151760">
    <property type="component" value="Unassembled WGS sequence"/>
</dbReference>
<keyword evidence="3" id="KW-0808">Transferase</keyword>
<evidence type="ECO:0000313" key="4">
    <source>
        <dbReference type="Proteomes" id="UP001151760"/>
    </source>
</evidence>
<dbReference type="InterPro" id="IPR043502">
    <property type="entry name" value="DNA/RNA_pol_sf"/>
</dbReference>
<sequence>MGGRKFTRMNRQGIKLSKIDRFLVTHHFLSKWLNDILTSLDRDLSDHCPLVLKTYSVDYGPTPFKFFNSWLLSGDFSSIVALAWHNYNNPTVPQVSHPTIFLKNKLQSMKKHIRFWRDNMKCNNEVMLKSLKEKVVAMELKGEVSGLADVEIVQRLDQLKQIEGLEHIKRLDLMQKAKVKWDIEGDENSKKFHDYWDTFGEDFINMVLKFEVDSFIPKGFNSSFIALVPKIQDPLYIKDFRPISLIGCQYKVIYKLLANHLSQVVNSVVSEVQTAYIKERKIIDGPLMVNEILAWASKKKETLFILKVDFEKTFDSLDWKLLDHTVEQMDFSQKWRSWIRGCLNSAYRSVLVNGSPTQEFKIQKGLRQGDPLSPFLFILAIEALHVSLQEAKSKNLFEGVKILRCFHMASGLKVNFSKIKFYGIGVSNEDTHLFASTIHCQPSSLPCTYLGLPIGANLNKSNSWKPIVDKFHKTLSNWKAKNLSYGGRLTLMKSVLGALDMRKYIECKILATTEEETRWNKMLPIKVNINTWRLCLDRLPTRCNLDARGVDLDSTRCPICDEDLESSQHLFLECLVASSLWQMVTTWCISHREIK</sequence>
<dbReference type="EMBL" id="BQNB010010127">
    <property type="protein sequence ID" value="GJS73079.1"/>
    <property type="molecule type" value="Genomic_DNA"/>
</dbReference>
<accession>A0ABQ4Y5X3</accession>
<dbReference type="InterPro" id="IPR026960">
    <property type="entry name" value="RVT-Znf"/>
</dbReference>
<dbReference type="PANTHER" id="PTHR33116:SF79">
    <property type="entry name" value="REVERSE TRANSCRIPTASE DOMAIN, ZINC FINGER, CCHC-TYPE-RELATED"/>
    <property type="match status" value="1"/>
</dbReference>
<feature type="domain" description="Reverse transcriptase" evidence="1">
    <location>
        <begin position="237"/>
        <end position="392"/>
    </location>
</feature>
<reference evidence="3" key="2">
    <citation type="submission" date="2022-01" db="EMBL/GenBank/DDBJ databases">
        <authorList>
            <person name="Yamashiro T."/>
            <person name="Shiraishi A."/>
            <person name="Satake H."/>
            <person name="Nakayama K."/>
        </authorList>
    </citation>
    <scope>NUCLEOTIDE SEQUENCE</scope>
</reference>
<dbReference type="InterPro" id="IPR000477">
    <property type="entry name" value="RT_dom"/>
</dbReference>
<keyword evidence="3" id="KW-0548">Nucleotidyltransferase</keyword>
<organism evidence="3 4">
    <name type="scientific">Tanacetum coccineum</name>
    <dbReference type="NCBI Taxonomy" id="301880"/>
    <lineage>
        <taxon>Eukaryota</taxon>
        <taxon>Viridiplantae</taxon>
        <taxon>Streptophyta</taxon>
        <taxon>Embryophyta</taxon>
        <taxon>Tracheophyta</taxon>
        <taxon>Spermatophyta</taxon>
        <taxon>Magnoliopsida</taxon>
        <taxon>eudicotyledons</taxon>
        <taxon>Gunneridae</taxon>
        <taxon>Pentapetalae</taxon>
        <taxon>asterids</taxon>
        <taxon>campanulids</taxon>
        <taxon>Asterales</taxon>
        <taxon>Asteraceae</taxon>
        <taxon>Asteroideae</taxon>
        <taxon>Anthemideae</taxon>
        <taxon>Anthemidinae</taxon>
        <taxon>Tanacetum</taxon>
    </lineage>
</organism>
<keyword evidence="3" id="KW-0695">RNA-directed DNA polymerase</keyword>
<feature type="domain" description="Reverse transcriptase zinc-binding" evidence="2">
    <location>
        <begin position="514"/>
        <end position="581"/>
    </location>
</feature>
<dbReference type="Pfam" id="PF13966">
    <property type="entry name" value="zf-RVT"/>
    <property type="match status" value="1"/>
</dbReference>
<dbReference type="SUPFAM" id="SSF56672">
    <property type="entry name" value="DNA/RNA polymerases"/>
    <property type="match status" value="1"/>
</dbReference>
<dbReference type="PANTHER" id="PTHR33116">
    <property type="entry name" value="REVERSE TRANSCRIPTASE ZINC-BINDING DOMAIN-CONTAINING PROTEIN-RELATED-RELATED"/>
    <property type="match status" value="1"/>
</dbReference>
<evidence type="ECO:0000313" key="3">
    <source>
        <dbReference type="EMBL" id="GJS73079.1"/>
    </source>
</evidence>
<reference evidence="3" key="1">
    <citation type="journal article" date="2022" name="Int. J. Mol. Sci.">
        <title>Draft Genome of Tanacetum Coccineum: Genomic Comparison of Closely Related Tanacetum-Family Plants.</title>
        <authorList>
            <person name="Yamashiro T."/>
            <person name="Shiraishi A."/>
            <person name="Nakayama K."/>
            <person name="Satake H."/>
        </authorList>
    </citation>
    <scope>NUCLEOTIDE SEQUENCE</scope>
</reference>